<keyword evidence="2 5" id="KW-0812">Transmembrane</keyword>
<keyword evidence="4 5" id="KW-0472">Membrane</keyword>
<evidence type="ECO:0000313" key="8">
    <source>
        <dbReference type="Proteomes" id="UP000000539"/>
    </source>
</evidence>
<feature type="transmembrane region" description="Helical" evidence="5">
    <location>
        <begin position="522"/>
        <end position="538"/>
    </location>
</feature>
<dbReference type="GO" id="GO:0005295">
    <property type="term" value="F:neutral L-amino acid:sodium symporter activity"/>
    <property type="evidence" value="ECO:0007669"/>
    <property type="project" value="Ensembl"/>
</dbReference>
<reference evidence="7" key="2">
    <citation type="submission" date="2025-08" db="UniProtKB">
        <authorList>
            <consortium name="Ensembl"/>
        </authorList>
    </citation>
    <scope>IDENTIFICATION</scope>
    <source>
        <strain evidence="7">broiler</strain>
    </source>
</reference>
<reference evidence="7" key="1">
    <citation type="submission" date="2020-11" db="EMBL/GenBank/DDBJ databases">
        <title>Gallus gallus (Chicken) genome, bGalGal1, GRCg7b, maternal haplotype autosomes + Z &amp; W.</title>
        <authorList>
            <person name="Warren W."/>
            <person name="Formenti G."/>
            <person name="Fedrigo O."/>
            <person name="Haase B."/>
            <person name="Mountcastle J."/>
            <person name="Balacco J."/>
            <person name="Tracey A."/>
            <person name="Schneider V."/>
            <person name="Okimoto R."/>
            <person name="Cheng H."/>
            <person name="Hawken R."/>
            <person name="Howe K."/>
            <person name="Jarvis E.D."/>
        </authorList>
    </citation>
    <scope>NUCLEOTIDE SEQUENCE [LARGE SCALE GENOMIC DNA]</scope>
    <source>
        <strain evidence="7">Broiler</strain>
    </source>
</reference>
<evidence type="ECO:0000256" key="4">
    <source>
        <dbReference type="ARBA" id="ARBA00023136"/>
    </source>
</evidence>
<feature type="transmembrane region" description="Helical" evidence="5">
    <location>
        <begin position="462"/>
        <end position="480"/>
    </location>
</feature>
<evidence type="ECO:0000256" key="5">
    <source>
        <dbReference type="SAM" id="Phobius"/>
    </source>
</evidence>
<dbReference type="FunCoup" id="A0A8V0YM52">
    <property type="interactions" value="132"/>
</dbReference>
<dbReference type="Pfam" id="PF01490">
    <property type="entry name" value="Aa_trans"/>
    <property type="match status" value="2"/>
</dbReference>
<dbReference type="GO" id="GO:1904273">
    <property type="term" value="P:L-alanine import across plasma membrane"/>
    <property type="evidence" value="ECO:0007669"/>
    <property type="project" value="Ensembl"/>
</dbReference>
<evidence type="ECO:0000313" key="7">
    <source>
        <dbReference type="Ensembl" id="ENSGALP00010019831.1"/>
    </source>
</evidence>
<evidence type="ECO:0000256" key="3">
    <source>
        <dbReference type="ARBA" id="ARBA00022989"/>
    </source>
</evidence>
<reference evidence="7" key="3">
    <citation type="submission" date="2025-09" db="UniProtKB">
        <authorList>
            <consortium name="Ensembl"/>
        </authorList>
    </citation>
    <scope>IDENTIFICATION</scope>
    <source>
        <strain evidence="7">broiler</strain>
    </source>
</reference>
<feature type="transmembrane region" description="Helical" evidence="5">
    <location>
        <begin position="89"/>
        <end position="107"/>
    </location>
</feature>
<dbReference type="PANTHER" id="PTHR22950">
    <property type="entry name" value="AMINO ACID TRANSPORTER"/>
    <property type="match status" value="1"/>
</dbReference>
<dbReference type="GO" id="GO:0015655">
    <property type="term" value="F:alanine:sodium symporter activity"/>
    <property type="evidence" value="ECO:0007669"/>
    <property type="project" value="Ensembl"/>
</dbReference>
<evidence type="ECO:0000256" key="1">
    <source>
        <dbReference type="ARBA" id="ARBA00004141"/>
    </source>
</evidence>
<feature type="transmembrane region" description="Helical" evidence="5">
    <location>
        <begin position="419"/>
        <end position="441"/>
    </location>
</feature>
<feature type="transmembrane region" description="Helical" evidence="5">
    <location>
        <begin position="376"/>
        <end position="399"/>
    </location>
</feature>
<feature type="domain" description="Amino acid transporter transmembrane" evidence="6">
    <location>
        <begin position="82"/>
        <end position="253"/>
    </location>
</feature>
<dbReference type="GeneTree" id="ENSGT00940000158917"/>
<feature type="transmembrane region" description="Helical" evidence="5">
    <location>
        <begin position="202"/>
        <end position="223"/>
    </location>
</feature>
<gene>
    <name evidence="7" type="primary">SLC38A4</name>
</gene>
<feature type="transmembrane region" description="Helical" evidence="5">
    <location>
        <begin position="486"/>
        <end position="510"/>
    </location>
</feature>
<organism evidence="7 8">
    <name type="scientific">Gallus gallus</name>
    <name type="common">Chicken</name>
    <dbReference type="NCBI Taxonomy" id="9031"/>
    <lineage>
        <taxon>Eukaryota</taxon>
        <taxon>Metazoa</taxon>
        <taxon>Chordata</taxon>
        <taxon>Craniata</taxon>
        <taxon>Vertebrata</taxon>
        <taxon>Euteleostomi</taxon>
        <taxon>Archelosauria</taxon>
        <taxon>Archosauria</taxon>
        <taxon>Dinosauria</taxon>
        <taxon>Saurischia</taxon>
        <taxon>Theropoda</taxon>
        <taxon>Coelurosauria</taxon>
        <taxon>Aves</taxon>
        <taxon>Neognathae</taxon>
        <taxon>Galloanserae</taxon>
        <taxon>Galliformes</taxon>
        <taxon>Phasianidae</taxon>
        <taxon>Phasianinae</taxon>
        <taxon>Gallus</taxon>
    </lineage>
</organism>
<dbReference type="Proteomes" id="UP000000539">
    <property type="component" value="Chromosome 1"/>
</dbReference>
<proteinExistence type="evidence at protein level"/>
<keyword evidence="8" id="KW-1185">Reference proteome</keyword>
<dbReference type="GO" id="GO:0003333">
    <property type="term" value="P:amino acid transmembrane transport"/>
    <property type="evidence" value="ECO:0000318"/>
    <property type="project" value="GO_Central"/>
</dbReference>
<dbReference type="GO" id="GO:0031528">
    <property type="term" value="C:microvillus membrane"/>
    <property type="evidence" value="ECO:0007669"/>
    <property type="project" value="Ensembl"/>
</dbReference>
<evidence type="ECO:0000259" key="6">
    <source>
        <dbReference type="Pfam" id="PF01490"/>
    </source>
</evidence>
<protein>
    <submittedName>
        <fullName evidence="7">Solute carrier family 38 member 4</fullName>
    </submittedName>
</protein>
<dbReference type="OrthoDB" id="655540at2759"/>
<dbReference type="GO" id="GO:0061459">
    <property type="term" value="F:L-arginine transmembrane transporter activity"/>
    <property type="evidence" value="ECO:0007669"/>
    <property type="project" value="Ensembl"/>
</dbReference>
<dbReference type="Ensembl" id="ENSGALT00010033676.1">
    <property type="protein sequence ID" value="ENSGALP00010019831.1"/>
    <property type="gene ID" value="ENSGALG00010014033.1"/>
</dbReference>
<evidence type="ECO:0007829" key="9">
    <source>
        <dbReference type="PeptideAtlas" id="A0A8V0YM52"/>
    </source>
</evidence>
<dbReference type="GO" id="GO:0015179">
    <property type="term" value="F:L-amino acid transmembrane transporter activity"/>
    <property type="evidence" value="ECO:0000318"/>
    <property type="project" value="GO_Central"/>
</dbReference>
<accession>A0A8V0YM52</accession>
<dbReference type="PANTHER" id="PTHR22950:SF222">
    <property type="entry name" value="SODIUM-COUPLED NEUTRAL AMINO ACID TRANSPORTER 4"/>
    <property type="match status" value="1"/>
</dbReference>
<dbReference type="InterPro" id="IPR013057">
    <property type="entry name" value="AA_transpt_TM"/>
</dbReference>
<dbReference type="AlphaFoldDB" id="A0A8V0YM52"/>
<dbReference type="GO" id="GO:0005886">
    <property type="term" value="C:plasma membrane"/>
    <property type="evidence" value="ECO:0000318"/>
    <property type="project" value="GO_Central"/>
</dbReference>
<sequence>MLESADHSVDLMEQQKVNIELEEQSNSGESLEDNYTELIDSEKAAIRSPFASDDAESQKFLTNGYLDKKKLEDYNEEYHRGRASFGMSSFNLSNAIMGSGILGLSYAMANTGIILFVVLLLSVAVLSLYSVHLLLKTSKEGGSLIYEKLGEKAFGWPGKCSVFISVTMQNIGAMSSYLFIIKYELPEVIRAFMKLEENSGEWYLNGNYLVILVTVVIILPLSLLKTLGYLGYTSGFSLTCMVFFVSVVIFKKFQIPCPLPIMDHGVGNWTATNITLPMHLVMLPNESLSSGVNFMMDNTVGHVPGLEEPRDTFLKSGVEYEAHSDSSDTCQPKYFVFNSRTAYAIPILAFAFVCHPEVLPIYSELKDRSRKRMQNVSNISITGMLIMYLLAGLFGYLTFYGEVEDELLHTYTRVYTFDALLLSVRLAVLVAVTLTVPLVLFPIRSSISALLFPKRPFSWIRHLLIAAVILAFNSMLVIFVPTIKDIFGFIGASSATMLIFILPSAFYLRLVKKEPMRSPQKIGALIFLIVGIIFMIGIKKVTSPHGLVYQKGDSFGKPVDKAEHQICCPCLSPSTCDGCRME</sequence>
<feature type="transmembrane region" description="Helical" evidence="5">
    <location>
        <begin position="229"/>
        <end position="250"/>
    </location>
</feature>
<name>A0A8V0YM52_CHICK</name>
<feature type="transmembrane region" description="Helical" evidence="5">
    <location>
        <begin position="113"/>
        <end position="135"/>
    </location>
</feature>
<feature type="domain" description="Amino acid transporter transmembrane" evidence="6">
    <location>
        <begin position="334"/>
        <end position="537"/>
    </location>
</feature>
<comment type="subcellular location">
    <subcellularLocation>
        <location evidence="1">Membrane</location>
        <topology evidence="1">Multi-pass membrane protein</topology>
    </subcellularLocation>
</comment>
<evidence type="ECO:0000256" key="2">
    <source>
        <dbReference type="ARBA" id="ARBA00022692"/>
    </source>
</evidence>
<keyword evidence="9" id="KW-1267">Proteomics identification</keyword>
<keyword evidence="3 5" id="KW-1133">Transmembrane helix</keyword>